<keyword evidence="1" id="KW-0732">Signal</keyword>
<dbReference type="EMBL" id="JABFUD020000009">
    <property type="protein sequence ID" value="KAI5075391.1"/>
    <property type="molecule type" value="Genomic_DNA"/>
</dbReference>
<comment type="caution">
    <text evidence="2">The sequence shown here is derived from an EMBL/GenBank/DDBJ whole genome shotgun (WGS) entry which is preliminary data.</text>
</comment>
<evidence type="ECO:0000313" key="3">
    <source>
        <dbReference type="Proteomes" id="UP000886520"/>
    </source>
</evidence>
<feature type="chain" id="PRO_5039084363" evidence="1">
    <location>
        <begin position="18"/>
        <end position="169"/>
    </location>
</feature>
<evidence type="ECO:0000313" key="2">
    <source>
        <dbReference type="EMBL" id="KAI5075391.1"/>
    </source>
</evidence>
<proteinExistence type="predicted"/>
<accession>A0A9D4UWQ9</accession>
<evidence type="ECO:0000256" key="1">
    <source>
        <dbReference type="SAM" id="SignalP"/>
    </source>
</evidence>
<dbReference type="AlphaFoldDB" id="A0A9D4UWQ9"/>
<sequence>MVHLHASFFLSLRASSAEKVSKTIQRTHTQTHLQEGGTCGPKCRGTRSLPRHLWIYMHAHAKTQTMKIERMLKVKYVKGLNGGEWLFMQKAEEELVEVCKELTSEVFDEVLTQSLHNNYFFGAPNKVTELWNEQRKLIILQEAIFQIRICDSHRQRQLGEGLLWAFSLW</sequence>
<dbReference type="OrthoDB" id="995477at2759"/>
<reference evidence="2" key="1">
    <citation type="submission" date="2021-01" db="EMBL/GenBank/DDBJ databases">
        <title>Adiantum capillus-veneris genome.</title>
        <authorList>
            <person name="Fang Y."/>
            <person name="Liao Q."/>
        </authorList>
    </citation>
    <scope>NUCLEOTIDE SEQUENCE</scope>
    <source>
        <strain evidence="2">H3</strain>
        <tissue evidence="2">Leaf</tissue>
    </source>
</reference>
<organism evidence="2 3">
    <name type="scientific">Adiantum capillus-veneris</name>
    <name type="common">Maidenhair fern</name>
    <dbReference type="NCBI Taxonomy" id="13818"/>
    <lineage>
        <taxon>Eukaryota</taxon>
        <taxon>Viridiplantae</taxon>
        <taxon>Streptophyta</taxon>
        <taxon>Embryophyta</taxon>
        <taxon>Tracheophyta</taxon>
        <taxon>Polypodiopsida</taxon>
        <taxon>Polypodiidae</taxon>
        <taxon>Polypodiales</taxon>
        <taxon>Pteridineae</taxon>
        <taxon>Pteridaceae</taxon>
        <taxon>Vittarioideae</taxon>
        <taxon>Adiantum</taxon>
    </lineage>
</organism>
<dbReference type="Proteomes" id="UP000886520">
    <property type="component" value="Chromosome 9"/>
</dbReference>
<protein>
    <submittedName>
        <fullName evidence="2">Uncharacterized protein</fullName>
    </submittedName>
</protein>
<gene>
    <name evidence="2" type="ORF">GOP47_0009467</name>
</gene>
<keyword evidence="3" id="KW-1185">Reference proteome</keyword>
<name>A0A9D4UWQ9_ADICA</name>
<feature type="signal peptide" evidence="1">
    <location>
        <begin position="1"/>
        <end position="17"/>
    </location>
</feature>